<evidence type="ECO:0000313" key="1">
    <source>
        <dbReference type="EMBL" id="KAJ8747680.1"/>
    </source>
</evidence>
<dbReference type="EMBL" id="JAIWQS010000118">
    <property type="protein sequence ID" value="KAJ8747680.1"/>
    <property type="molecule type" value="Genomic_DNA"/>
</dbReference>
<protein>
    <submittedName>
        <fullName evidence="1">Uncharacterized protein</fullName>
    </submittedName>
</protein>
<organism evidence="1 2">
    <name type="scientific">Erythroxylum novogranatense</name>
    <dbReference type="NCBI Taxonomy" id="1862640"/>
    <lineage>
        <taxon>Eukaryota</taxon>
        <taxon>Viridiplantae</taxon>
        <taxon>Streptophyta</taxon>
        <taxon>Embryophyta</taxon>
        <taxon>Tracheophyta</taxon>
        <taxon>Spermatophyta</taxon>
        <taxon>Magnoliopsida</taxon>
        <taxon>eudicotyledons</taxon>
        <taxon>Gunneridae</taxon>
        <taxon>Pentapetalae</taxon>
        <taxon>rosids</taxon>
        <taxon>fabids</taxon>
        <taxon>Malpighiales</taxon>
        <taxon>Erythroxylaceae</taxon>
        <taxon>Erythroxylum</taxon>
    </lineage>
</organism>
<dbReference type="Proteomes" id="UP001159364">
    <property type="component" value="Unassembled WGS sequence"/>
</dbReference>
<dbReference type="PANTHER" id="PTHR36077">
    <property type="entry name" value="BNAA02G07370D PROTEIN"/>
    <property type="match status" value="1"/>
</dbReference>
<evidence type="ECO:0000313" key="2">
    <source>
        <dbReference type="Proteomes" id="UP001159364"/>
    </source>
</evidence>
<keyword evidence="2" id="KW-1185">Reference proteome</keyword>
<comment type="caution">
    <text evidence="1">The sequence shown here is derived from an EMBL/GenBank/DDBJ whole genome shotgun (WGS) entry which is preliminary data.</text>
</comment>
<dbReference type="AlphaFoldDB" id="A0AAV8S6K2"/>
<dbReference type="PANTHER" id="PTHR36077:SF1">
    <property type="entry name" value="HOMEOBOX PROSPERO PROTEIN"/>
    <property type="match status" value="1"/>
</dbReference>
<accession>A0AAV8S6K2</accession>
<name>A0AAV8S6K2_9ROSI</name>
<gene>
    <name evidence="1" type="ORF">K2173_013023</name>
</gene>
<sequence length="110" mass="13069">MVRKGFRNQNLDYLKSLNYDKYLRKLGLGKEDHYFWKQVGKSLLCTYVLFGAAWLYNKTSPLGKMVGTMIGPKGIIRTNNDSVNYQKQLQDQKFEHEAMRMWIRMRNEVI</sequence>
<proteinExistence type="predicted"/>
<reference evidence="1 2" key="1">
    <citation type="submission" date="2021-09" db="EMBL/GenBank/DDBJ databases">
        <title>Genomic insights and catalytic innovation underlie evolution of tropane alkaloids biosynthesis.</title>
        <authorList>
            <person name="Wang Y.-J."/>
            <person name="Tian T."/>
            <person name="Huang J.-P."/>
            <person name="Huang S.-X."/>
        </authorList>
    </citation>
    <scope>NUCLEOTIDE SEQUENCE [LARGE SCALE GENOMIC DNA]</scope>
    <source>
        <strain evidence="1">KIB-2018</strain>
        <tissue evidence="1">Leaf</tissue>
    </source>
</reference>